<feature type="transmembrane region" description="Helical" evidence="1">
    <location>
        <begin position="12"/>
        <end position="32"/>
    </location>
</feature>
<evidence type="ECO:0000259" key="2">
    <source>
        <dbReference type="Pfam" id="PF02517"/>
    </source>
</evidence>
<keyword evidence="1" id="KW-0472">Membrane</keyword>
<dbReference type="GO" id="GO:0008237">
    <property type="term" value="F:metallopeptidase activity"/>
    <property type="evidence" value="ECO:0007669"/>
    <property type="project" value="UniProtKB-KW"/>
</dbReference>
<keyword evidence="3" id="KW-0645">Protease</keyword>
<feature type="transmembrane region" description="Helical" evidence="1">
    <location>
        <begin position="74"/>
        <end position="97"/>
    </location>
</feature>
<keyword evidence="4" id="KW-1185">Reference proteome</keyword>
<reference evidence="3 4" key="1">
    <citation type="submission" date="2019-08" db="EMBL/GenBank/DDBJ databases">
        <title>In-depth cultivation of the pig gut microbiome towards novel bacterial diversity and tailored functional studies.</title>
        <authorList>
            <person name="Wylensek D."/>
            <person name="Hitch T.C.A."/>
            <person name="Clavel T."/>
        </authorList>
    </citation>
    <scope>NUCLEOTIDE SEQUENCE [LARGE SCALE GENOMIC DNA]</scope>
    <source>
        <strain evidence="3 4">Oil+RF-744-WCA-WT-11</strain>
    </source>
</reference>
<sequence>MTQNRSKQGGKLYLIMMIVVVAIALLGSLITKLPLPDFGMTGDIAISEAIFLVPVLVILFMDRFEPLRGMKLRVIGMPTILWTMLLSLLLLPVMALLNLLTQFLVPNAAAAMLGASTSLPLWVSLLYFAVLPPVVEEFIFRGVLFQYFRPCGLWKTALLTGLMFGLAHLNLNQFLYAFVIGIFWTMLDEATGSVFSSMISHGIVNGLNVILMYIAVGNLPENLVGEVNQARADVSSIVYLVVLAVIAGACVILAVMVIRHLAKVRGNEQKFRDALHGRDRLRGKDGRTFSPELLISLVIPIVFIGINIAMQ</sequence>
<evidence type="ECO:0000256" key="1">
    <source>
        <dbReference type="SAM" id="Phobius"/>
    </source>
</evidence>
<dbReference type="EMBL" id="VULZ01000007">
    <property type="protein sequence ID" value="MSS14913.1"/>
    <property type="molecule type" value="Genomic_DNA"/>
</dbReference>
<dbReference type="Pfam" id="PF02517">
    <property type="entry name" value="Rce1-like"/>
    <property type="match status" value="1"/>
</dbReference>
<protein>
    <submittedName>
        <fullName evidence="3">CPBP family intramembrane metalloprotease</fullName>
    </submittedName>
</protein>
<comment type="caution">
    <text evidence="3">The sequence shown here is derived from an EMBL/GenBank/DDBJ whole genome shotgun (WGS) entry which is preliminary data.</text>
</comment>
<keyword evidence="3" id="KW-0378">Hydrolase</keyword>
<keyword evidence="1" id="KW-1133">Transmembrane helix</keyword>
<dbReference type="PANTHER" id="PTHR36435:SF1">
    <property type="entry name" value="CAAX AMINO TERMINAL PROTEASE FAMILY PROTEIN"/>
    <property type="match status" value="1"/>
</dbReference>
<dbReference type="PRINTS" id="PR00303">
    <property type="entry name" value="SECYTRNLCASE"/>
</dbReference>
<accession>A0A6L5X688</accession>
<name>A0A6L5X688_9FIRM</name>
<feature type="transmembrane region" description="Helical" evidence="1">
    <location>
        <begin position="44"/>
        <end position="62"/>
    </location>
</feature>
<feature type="domain" description="CAAX prenyl protease 2/Lysostaphin resistance protein A-like" evidence="2">
    <location>
        <begin position="121"/>
        <end position="206"/>
    </location>
</feature>
<organism evidence="3 4">
    <name type="scientific">Porcincola intestinalis</name>
    <dbReference type="NCBI Taxonomy" id="2606632"/>
    <lineage>
        <taxon>Bacteria</taxon>
        <taxon>Bacillati</taxon>
        <taxon>Bacillota</taxon>
        <taxon>Clostridia</taxon>
        <taxon>Lachnospirales</taxon>
        <taxon>Lachnospiraceae</taxon>
        <taxon>Porcincola</taxon>
    </lineage>
</organism>
<keyword evidence="3" id="KW-0482">Metalloprotease</keyword>
<feature type="transmembrane region" description="Helical" evidence="1">
    <location>
        <begin position="236"/>
        <end position="262"/>
    </location>
</feature>
<evidence type="ECO:0000313" key="3">
    <source>
        <dbReference type="EMBL" id="MSS14913.1"/>
    </source>
</evidence>
<dbReference type="GO" id="GO:0004175">
    <property type="term" value="F:endopeptidase activity"/>
    <property type="evidence" value="ECO:0007669"/>
    <property type="project" value="UniProtKB-ARBA"/>
</dbReference>
<dbReference type="Proteomes" id="UP000481852">
    <property type="component" value="Unassembled WGS sequence"/>
</dbReference>
<dbReference type="GO" id="GO:0006508">
    <property type="term" value="P:proteolysis"/>
    <property type="evidence" value="ECO:0007669"/>
    <property type="project" value="UniProtKB-KW"/>
</dbReference>
<keyword evidence="1" id="KW-0812">Transmembrane</keyword>
<evidence type="ECO:0000313" key="4">
    <source>
        <dbReference type="Proteomes" id="UP000481852"/>
    </source>
</evidence>
<dbReference type="PANTHER" id="PTHR36435">
    <property type="entry name" value="SLR1288 PROTEIN"/>
    <property type="match status" value="1"/>
</dbReference>
<dbReference type="InterPro" id="IPR052710">
    <property type="entry name" value="CAAX_protease"/>
</dbReference>
<dbReference type="AlphaFoldDB" id="A0A6L5X688"/>
<dbReference type="InterPro" id="IPR003675">
    <property type="entry name" value="Rce1/LyrA-like_dom"/>
</dbReference>
<dbReference type="GO" id="GO:0080120">
    <property type="term" value="P:CAAX-box protein maturation"/>
    <property type="evidence" value="ECO:0007669"/>
    <property type="project" value="UniProtKB-ARBA"/>
</dbReference>
<feature type="transmembrane region" description="Helical" evidence="1">
    <location>
        <begin position="173"/>
        <end position="191"/>
    </location>
</feature>
<dbReference type="RefSeq" id="WP_154525234.1">
    <property type="nucleotide sequence ID" value="NZ_JAQYJL010000008.1"/>
</dbReference>
<feature type="transmembrane region" description="Helical" evidence="1">
    <location>
        <begin position="109"/>
        <end position="135"/>
    </location>
</feature>
<proteinExistence type="predicted"/>
<feature type="transmembrane region" description="Helical" evidence="1">
    <location>
        <begin position="147"/>
        <end position="167"/>
    </location>
</feature>
<feature type="transmembrane region" description="Helical" evidence="1">
    <location>
        <begin position="198"/>
        <end position="216"/>
    </location>
</feature>
<gene>
    <name evidence="3" type="ORF">FYJ35_07625</name>
</gene>
<feature type="transmembrane region" description="Helical" evidence="1">
    <location>
        <begin position="289"/>
        <end position="310"/>
    </location>
</feature>